<keyword evidence="2" id="KW-1185">Reference proteome</keyword>
<dbReference type="Proteomes" id="UP001186104">
    <property type="component" value="Unassembled WGS sequence"/>
</dbReference>
<sequence>MILEANGLRRLVDAHVAYDAAASEAYDEVLFDVVARVEDAKSLGKADIGALLFWKRLRADTPWVMALNRTPDTVVRRATGAMYVAANNDADDTVVAAGEARSALSDLPGFSSGDALASALILAAAPERMAVFDRRAVAALKGLGVRTTASRGQYRRYMQIVEDIRTQLAAQNITWLARDVDKALFMLGG</sequence>
<dbReference type="RefSeq" id="WP_317533664.1">
    <property type="nucleotide sequence ID" value="NZ_JAWLKF010000011.1"/>
</dbReference>
<evidence type="ECO:0000313" key="2">
    <source>
        <dbReference type="Proteomes" id="UP001186104"/>
    </source>
</evidence>
<evidence type="ECO:0008006" key="3">
    <source>
        <dbReference type="Google" id="ProtNLM"/>
    </source>
</evidence>
<evidence type="ECO:0000313" key="1">
    <source>
        <dbReference type="EMBL" id="MDV6304476.1"/>
    </source>
</evidence>
<proteinExistence type="predicted"/>
<organism evidence="1 2">
    <name type="scientific">Rhodococcus cerastii</name>
    <dbReference type="NCBI Taxonomy" id="908616"/>
    <lineage>
        <taxon>Bacteria</taxon>
        <taxon>Bacillati</taxon>
        <taxon>Actinomycetota</taxon>
        <taxon>Actinomycetes</taxon>
        <taxon>Mycobacteriales</taxon>
        <taxon>Nocardiaceae</taxon>
        <taxon>Rhodococcus</taxon>
    </lineage>
</organism>
<protein>
    <recommendedName>
        <fullName evidence="3">DUF222 domain-containing protein</fullName>
    </recommendedName>
</protein>
<reference evidence="1 2" key="1">
    <citation type="submission" date="2023-10" db="EMBL/GenBank/DDBJ databases">
        <title>Development of a sustainable strategy for remediation of hydrocarbon-contaminated territories based on the waste exchange concept.</title>
        <authorList>
            <person name="Krivoruchko A."/>
        </authorList>
    </citation>
    <scope>NUCLEOTIDE SEQUENCE [LARGE SCALE GENOMIC DNA]</scope>
    <source>
        <strain evidence="1 2">IEGM 1327</strain>
    </source>
</reference>
<gene>
    <name evidence="1" type="ORF">R3P93_18095</name>
</gene>
<accession>A0ABU4D419</accession>
<comment type="caution">
    <text evidence="1">The sequence shown here is derived from an EMBL/GenBank/DDBJ whole genome shotgun (WGS) entry which is preliminary data.</text>
</comment>
<dbReference type="EMBL" id="JAWLKF010000011">
    <property type="protein sequence ID" value="MDV6304476.1"/>
    <property type="molecule type" value="Genomic_DNA"/>
</dbReference>
<name>A0ABU4D419_9NOCA</name>